<organism evidence="2 3">
    <name type="scientific">Argiope bruennichi</name>
    <name type="common">Wasp spider</name>
    <name type="synonym">Aranea bruennichi</name>
    <dbReference type="NCBI Taxonomy" id="94029"/>
    <lineage>
        <taxon>Eukaryota</taxon>
        <taxon>Metazoa</taxon>
        <taxon>Ecdysozoa</taxon>
        <taxon>Arthropoda</taxon>
        <taxon>Chelicerata</taxon>
        <taxon>Arachnida</taxon>
        <taxon>Araneae</taxon>
        <taxon>Araneomorphae</taxon>
        <taxon>Entelegynae</taxon>
        <taxon>Araneoidea</taxon>
        <taxon>Araneidae</taxon>
        <taxon>Argiope</taxon>
    </lineage>
</organism>
<accession>A0A8T0E208</accession>
<dbReference type="AlphaFoldDB" id="A0A8T0E208"/>
<feature type="region of interest" description="Disordered" evidence="1">
    <location>
        <begin position="1"/>
        <end position="139"/>
    </location>
</feature>
<evidence type="ECO:0000256" key="1">
    <source>
        <dbReference type="SAM" id="MobiDB-lite"/>
    </source>
</evidence>
<protein>
    <submittedName>
        <fullName evidence="2">Uncharacterized protein</fullName>
    </submittedName>
</protein>
<dbReference type="EMBL" id="JABXBU010002231">
    <property type="protein sequence ID" value="KAF8764289.1"/>
    <property type="molecule type" value="Genomic_DNA"/>
</dbReference>
<sequence length="139" mass="15045">MKRVVLRRSAAQGPLPQPRLPISSMGQWAAPLSTESNLPVSPLWRPRPRRPSGPFRSRLTLRFPPAPLPPDPALDIHPASHPSYSATAPPSVSHGPGRPSAYEPGMAPSPSATRCRPARGSPPLRRRRPPAVLRSECVV</sequence>
<proteinExistence type="predicted"/>
<gene>
    <name evidence="2" type="ORF">HNY73_022378</name>
</gene>
<dbReference type="Proteomes" id="UP000807504">
    <property type="component" value="Unassembled WGS sequence"/>
</dbReference>
<reference evidence="2" key="1">
    <citation type="journal article" date="2020" name="bioRxiv">
        <title>Chromosome-level reference genome of the European wasp spider Argiope bruennichi: a resource for studies on range expansion and evolutionary adaptation.</title>
        <authorList>
            <person name="Sheffer M.M."/>
            <person name="Hoppe A."/>
            <person name="Krehenwinkel H."/>
            <person name="Uhl G."/>
            <person name="Kuss A.W."/>
            <person name="Jensen L."/>
            <person name="Jensen C."/>
            <person name="Gillespie R.G."/>
            <person name="Hoff K.J."/>
            <person name="Prost S."/>
        </authorList>
    </citation>
    <scope>NUCLEOTIDE SEQUENCE</scope>
</reference>
<evidence type="ECO:0000313" key="3">
    <source>
        <dbReference type="Proteomes" id="UP000807504"/>
    </source>
</evidence>
<evidence type="ECO:0000313" key="2">
    <source>
        <dbReference type="EMBL" id="KAF8764289.1"/>
    </source>
</evidence>
<keyword evidence="3" id="KW-1185">Reference proteome</keyword>
<feature type="compositionally biased region" description="Low complexity" evidence="1">
    <location>
        <begin position="130"/>
        <end position="139"/>
    </location>
</feature>
<name>A0A8T0E208_ARGBR</name>
<comment type="caution">
    <text evidence="2">The sequence shown here is derived from an EMBL/GenBank/DDBJ whole genome shotgun (WGS) entry which is preliminary data.</text>
</comment>
<reference evidence="2" key="2">
    <citation type="submission" date="2020-06" db="EMBL/GenBank/DDBJ databases">
        <authorList>
            <person name="Sheffer M."/>
        </authorList>
    </citation>
    <scope>NUCLEOTIDE SEQUENCE</scope>
</reference>